<dbReference type="EMBL" id="QYSE01000003">
    <property type="protein sequence ID" value="RJF34625.1"/>
    <property type="molecule type" value="Genomic_DNA"/>
</dbReference>
<reference evidence="7 8" key="1">
    <citation type="submission" date="2018-09" db="EMBL/GenBank/DDBJ databases">
        <title>Identification of marine bacteria producing industrial enzymes.</title>
        <authorList>
            <person name="Cheng T.H."/>
            <person name="Saidin J."/>
            <person name="Muhd D.D."/>
            <person name="Isa M.N.M."/>
            <person name="Bakar M.F.A."/>
            <person name="Ismail N."/>
        </authorList>
    </citation>
    <scope>NUCLEOTIDE SEQUENCE [LARGE SCALE GENOMIC DNA]</scope>
    <source>
        <strain evidence="7 8">MNAD 1.6</strain>
    </source>
</reference>
<feature type="domain" description="UDP-galactopyranose mutase C-terminal" evidence="6">
    <location>
        <begin position="158"/>
        <end position="377"/>
    </location>
</feature>
<dbReference type="PANTHER" id="PTHR21197:SF0">
    <property type="entry name" value="UDP-GALACTOPYRANOSE MUTASE"/>
    <property type="match status" value="1"/>
</dbReference>
<dbReference type="EC" id="5.4.99.9" evidence="7"/>
<name>A0A3A3F009_9GAMM</name>
<comment type="similarity">
    <text evidence="2">Belongs to the UDP-galactopyranose/dTDP-fucopyranose mutase family.</text>
</comment>
<dbReference type="AlphaFoldDB" id="A0A3A3F009"/>
<keyword evidence="5 7" id="KW-0413">Isomerase</keyword>
<dbReference type="RefSeq" id="WP_119853524.1">
    <property type="nucleotide sequence ID" value="NZ_QYSE01000003.1"/>
</dbReference>
<dbReference type="NCBIfam" id="TIGR00031">
    <property type="entry name" value="UDP-GALP_mutase"/>
    <property type="match status" value="1"/>
</dbReference>
<dbReference type="PANTHER" id="PTHR21197">
    <property type="entry name" value="UDP-GALACTOPYRANOSE MUTASE"/>
    <property type="match status" value="1"/>
</dbReference>
<dbReference type="InterPro" id="IPR015899">
    <property type="entry name" value="UDP-GalPyranose_mutase_C"/>
</dbReference>
<dbReference type="SUPFAM" id="SSF54373">
    <property type="entry name" value="FAD-linked reductases, C-terminal domain"/>
    <property type="match status" value="1"/>
</dbReference>
<dbReference type="SUPFAM" id="SSF51971">
    <property type="entry name" value="Nucleotide-binding domain"/>
    <property type="match status" value="1"/>
</dbReference>
<dbReference type="GO" id="GO:0050660">
    <property type="term" value="F:flavin adenine dinucleotide binding"/>
    <property type="evidence" value="ECO:0007669"/>
    <property type="project" value="TreeGrafter"/>
</dbReference>
<dbReference type="GO" id="GO:0005829">
    <property type="term" value="C:cytosol"/>
    <property type="evidence" value="ECO:0007669"/>
    <property type="project" value="TreeGrafter"/>
</dbReference>
<accession>A0A3A3F009</accession>
<sequence length="398" mass="46490">MFSWKGREFDVLVIGAGFSGAVMAERFASQKGYRVLVLEKRAHIGGNCYDKLDENGIRIHQYGPHLFHTSHEDVWSYLNKFTEWHPYEHQVLGFIDGKLAPVPFNLNSIDAFFPESHAKELTKRLLERYEFGAKIPILDLLRTDDLELKKLSEFIYNKLFVNYTCKQWGCNPDEISPEVTARVPVVISRDNRYFHDKYQAVPANGYTGLVENILAHKNIKVDNSVDAKNLLTLKFSEDTIIFDGKPFNDPVIYTGMLDELFDFTLGELPYRSLKFKFEHHSCEKFQPTTTVNYPNDEAFTRITEFKHIMPEEQTKLSVGSTIVKEYPQDYNRENPSKNIPYYPIFNDENELLHKKYLKKLKKYKNLTLVGRLAQYKYFNMDDAIKNSLDTFNILKERL</sequence>
<dbReference type="Pfam" id="PF13450">
    <property type="entry name" value="NAD_binding_8"/>
    <property type="match status" value="1"/>
</dbReference>
<dbReference type="GO" id="GO:0008767">
    <property type="term" value="F:UDP-galactopyranose mutase activity"/>
    <property type="evidence" value="ECO:0007669"/>
    <property type="project" value="UniProtKB-EC"/>
</dbReference>
<dbReference type="Pfam" id="PF03275">
    <property type="entry name" value="GLF"/>
    <property type="match status" value="1"/>
</dbReference>
<evidence type="ECO:0000313" key="8">
    <source>
        <dbReference type="Proteomes" id="UP000265938"/>
    </source>
</evidence>
<evidence type="ECO:0000256" key="4">
    <source>
        <dbReference type="ARBA" id="ARBA00022827"/>
    </source>
</evidence>
<dbReference type="Proteomes" id="UP000265938">
    <property type="component" value="Unassembled WGS sequence"/>
</dbReference>
<evidence type="ECO:0000256" key="1">
    <source>
        <dbReference type="ARBA" id="ARBA00001974"/>
    </source>
</evidence>
<evidence type="ECO:0000256" key="2">
    <source>
        <dbReference type="ARBA" id="ARBA00009321"/>
    </source>
</evidence>
<evidence type="ECO:0000256" key="5">
    <source>
        <dbReference type="ARBA" id="ARBA00023235"/>
    </source>
</evidence>
<dbReference type="Gene3D" id="3.40.50.720">
    <property type="entry name" value="NAD(P)-binding Rossmann-like Domain"/>
    <property type="match status" value="3"/>
</dbReference>
<dbReference type="InterPro" id="IPR004379">
    <property type="entry name" value="UDP-GALP_mutase"/>
</dbReference>
<proteinExistence type="inferred from homology"/>
<comment type="caution">
    <text evidence="7">The sequence shown here is derived from an EMBL/GenBank/DDBJ whole genome shotgun (WGS) entry which is preliminary data.</text>
</comment>
<gene>
    <name evidence="7" type="primary">glf</name>
    <name evidence="7" type="ORF">D4741_14690</name>
</gene>
<keyword evidence="4" id="KW-0274">FAD</keyword>
<protein>
    <submittedName>
        <fullName evidence="7">UDP-galactopyranose mutase</fullName>
        <ecNumber evidence="7">5.4.99.9</ecNumber>
    </submittedName>
</protein>
<evidence type="ECO:0000313" key="7">
    <source>
        <dbReference type="EMBL" id="RJF34625.1"/>
    </source>
</evidence>
<evidence type="ECO:0000259" key="6">
    <source>
        <dbReference type="Pfam" id="PF03275"/>
    </source>
</evidence>
<comment type="cofactor">
    <cofactor evidence="1">
        <name>FAD</name>
        <dbReference type="ChEBI" id="CHEBI:57692"/>
    </cofactor>
</comment>
<evidence type="ECO:0000256" key="3">
    <source>
        <dbReference type="ARBA" id="ARBA00022630"/>
    </source>
</evidence>
<organism evidence="7 8">
    <name type="scientific">Pseudoalteromonas gelatinilytica</name>
    <dbReference type="NCBI Taxonomy" id="1703256"/>
    <lineage>
        <taxon>Bacteria</taxon>
        <taxon>Pseudomonadati</taxon>
        <taxon>Pseudomonadota</taxon>
        <taxon>Gammaproteobacteria</taxon>
        <taxon>Alteromonadales</taxon>
        <taxon>Pseudoalteromonadaceae</taxon>
        <taxon>Pseudoalteromonas</taxon>
    </lineage>
</organism>
<keyword evidence="3" id="KW-0285">Flavoprotein</keyword>